<reference evidence="1 2" key="1">
    <citation type="submission" date="2019-03" db="EMBL/GenBank/DDBJ databases">
        <authorList>
            <consortium name="Pathogen Informatics"/>
        </authorList>
    </citation>
    <scope>NUCLEOTIDE SEQUENCE [LARGE SCALE GENOMIC DNA]</scope>
    <source>
        <strain evidence="1 2">NCTC12998</strain>
    </source>
</reference>
<proteinExistence type="predicted"/>
<name>A0A485ASY1_RAOPL</name>
<dbReference type="Proteomes" id="UP000345637">
    <property type="component" value="Unassembled WGS sequence"/>
</dbReference>
<dbReference type="AlphaFoldDB" id="A0A485ASY1"/>
<evidence type="ECO:0000313" key="1">
    <source>
        <dbReference type="EMBL" id="VFS64717.1"/>
    </source>
</evidence>
<dbReference type="EMBL" id="CAADJE010000022">
    <property type="protein sequence ID" value="VFS64717.1"/>
    <property type="molecule type" value="Genomic_DNA"/>
</dbReference>
<sequence>MPLVVEKLVSAHSKNLTGFYIQPDTGFSFEQADLTQ</sequence>
<gene>
    <name evidence="1" type="primary">gsiB_5</name>
    <name evidence="1" type="ORF">NCTC12998_02692</name>
</gene>
<protein>
    <submittedName>
        <fullName evidence="1">Glutathione-binding protein gsiB</fullName>
    </submittedName>
</protein>
<evidence type="ECO:0000313" key="2">
    <source>
        <dbReference type="Proteomes" id="UP000345637"/>
    </source>
</evidence>
<organism evidence="1 2">
    <name type="scientific">Raoultella planticola</name>
    <name type="common">Klebsiella planticola</name>
    <dbReference type="NCBI Taxonomy" id="575"/>
    <lineage>
        <taxon>Bacteria</taxon>
        <taxon>Pseudomonadati</taxon>
        <taxon>Pseudomonadota</taxon>
        <taxon>Gammaproteobacteria</taxon>
        <taxon>Enterobacterales</taxon>
        <taxon>Enterobacteriaceae</taxon>
        <taxon>Klebsiella/Raoultella group</taxon>
        <taxon>Raoultella</taxon>
    </lineage>
</organism>
<accession>A0A485ASY1</accession>